<proteinExistence type="predicted"/>
<dbReference type="Proteomes" id="UP000812966">
    <property type="component" value="Unassembled WGS sequence"/>
</dbReference>
<evidence type="ECO:0000256" key="1">
    <source>
        <dbReference type="SAM" id="MobiDB-lite"/>
    </source>
</evidence>
<feature type="region of interest" description="Disordered" evidence="1">
    <location>
        <begin position="61"/>
        <end position="83"/>
    </location>
</feature>
<organism evidence="2 3">
    <name type="scientific">Filobasidium floriforme</name>
    <dbReference type="NCBI Taxonomy" id="5210"/>
    <lineage>
        <taxon>Eukaryota</taxon>
        <taxon>Fungi</taxon>
        <taxon>Dikarya</taxon>
        <taxon>Basidiomycota</taxon>
        <taxon>Agaricomycotina</taxon>
        <taxon>Tremellomycetes</taxon>
        <taxon>Filobasidiales</taxon>
        <taxon>Filobasidiaceae</taxon>
        <taxon>Filobasidium</taxon>
    </lineage>
</organism>
<dbReference type="AlphaFoldDB" id="A0A8K0JVZ5"/>
<comment type="caution">
    <text evidence="2">The sequence shown here is derived from an EMBL/GenBank/DDBJ whole genome shotgun (WGS) entry which is preliminary data.</text>
</comment>
<evidence type="ECO:0000313" key="2">
    <source>
        <dbReference type="EMBL" id="KAG7571428.1"/>
    </source>
</evidence>
<protein>
    <submittedName>
        <fullName evidence="2">Uncharacterized protein</fullName>
    </submittedName>
</protein>
<sequence>MSRVIPAAVSTIGVVNLLACRCRPPIDPLRPLVYARLDGPLISRFALPSLFLRRTRFLKIDPDNSSRHSSSSDDDDPFPHAVPFGAKDLSQAFAPILPPLHPSDLFLLLSAESNLDLIDECGTYVDYSLLSVRWERRVG</sequence>
<accession>A0A8K0JVZ5</accession>
<keyword evidence="3" id="KW-1185">Reference proteome</keyword>
<evidence type="ECO:0000313" key="3">
    <source>
        <dbReference type="Proteomes" id="UP000812966"/>
    </source>
</evidence>
<name>A0A8K0JVZ5_9TREE</name>
<reference evidence="2" key="1">
    <citation type="submission" date="2020-04" db="EMBL/GenBank/DDBJ databases">
        <title>Analysis of mating type loci in Filobasidium floriforme.</title>
        <authorList>
            <person name="Nowrousian M."/>
        </authorList>
    </citation>
    <scope>NUCLEOTIDE SEQUENCE</scope>
    <source>
        <strain evidence="2">CBS 6242</strain>
    </source>
</reference>
<dbReference type="EMBL" id="JABELV010000007">
    <property type="protein sequence ID" value="KAG7571428.1"/>
    <property type="molecule type" value="Genomic_DNA"/>
</dbReference>
<gene>
    <name evidence="2" type="ORF">FFLO_00611</name>
</gene>